<dbReference type="PROSITE" id="PS50928">
    <property type="entry name" value="ABC_TM1"/>
    <property type="match status" value="1"/>
</dbReference>
<dbReference type="PANTHER" id="PTHR43744:SF9">
    <property type="entry name" value="POLYGALACTURONAN_RHAMNOGALACTURONAN TRANSPORT SYSTEM PERMEASE PROTEIN YTCP"/>
    <property type="match status" value="1"/>
</dbReference>
<evidence type="ECO:0000313" key="10">
    <source>
        <dbReference type="Proteomes" id="UP000078454"/>
    </source>
</evidence>
<feature type="transmembrane region" description="Helical" evidence="7">
    <location>
        <begin position="140"/>
        <end position="161"/>
    </location>
</feature>
<comment type="caution">
    <text evidence="9">The sequence shown here is derived from an EMBL/GenBank/DDBJ whole genome shotgun (WGS) entry which is preliminary data.</text>
</comment>
<evidence type="ECO:0000256" key="5">
    <source>
        <dbReference type="ARBA" id="ARBA00022989"/>
    </source>
</evidence>
<keyword evidence="3" id="KW-1003">Cell membrane</keyword>
<keyword evidence="2 7" id="KW-0813">Transport</keyword>
<name>A0A197ZZS7_9BACL</name>
<dbReference type="EMBL" id="LYPB01000090">
    <property type="protein sequence ID" value="OAS14357.1"/>
    <property type="molecule type" value="Genomic_DNA"/>
</dbReference>
<feature type="domain" description="ABC transmembrane type-1" evidence="8">
    <location>
        <begin position="74"/>
        <end position="278"/>
    </location>
</feature>
<keyword evidence="5 7" id="KW-1133">Transmembrane helix</keyword>
<sequence length="293" mass="33037">MHRRTIEDRIVDTVNISLLVIIALVTMYPFYYLIIISFNNGLDTTLGGIYFWPRDFTFNNYEKFLSDPKWIKSFGVSVIRTGIGAAVTIFFTCLTAYGLAYRNLVFQKFYFSFFIIAMYTSGGLIPYYVVLRSIGLLNTFWVYIVPGAVTIFFLIIAVSFFREIPAEMEESARIDGASDLTIFLKIILPVSKPLIAAMGLFIGVGQWNSWMDSAYFVNKDSLRPLTYRMMEVINQGMIPTDMASADYAAAVTGVTTFSIQVTAMVIAVIPILLVYPFLQKYFVQGIMIGSVKG</sequence>
<dbReference type="GO" id="GO:0055085">
    <property type="term" value="P:transmembrane transport"/>
    <property type="evidence" value="ECO:0007669"/>
    <property type="project" value="InterPro"/>
</dbReference>
<evidence type="ECO:0000256" key="2">
    <source>
        <dbReference type="ARBA" id="ARBA00022448"/>
    </source>
</evidence>
<dbReference type="PANTHER" id="PTHR43744">
    <property type="entry name" value="ABC TRANSPORTER PERMEASE PROTEIN MG189-RELATED-RELATED"/>
    <property type="match status" value="1"/>
</dbReference>
<dbReference type="Gene3D" id="1.10.3720.10">
    <property type="entry name" value="MetI-like"/>
    <property type="match status" value="1"/>
</dbReference>
<dbReference type="RefSeq" id="WP_068669896.1">
    <property type="nucleotide sequence ID" value="NZ_LYPB01000090.1"/>
</dbReference>
<organism evidence="9 10">
    <name type="scientific">Paenibacillus oryzisoli</name>
    <dbReference type="NCBI Taxonomy" id="1850517"/>
    <lineage>
        <taxon>Bacteria</taxon>
        <taxon>Bacillati</taxon>
        <taxon>Bacillota</taxon>
        <taxon>Bacilli</taxon>
        <taxon>Bacillales</taxon>
        <taxon>Paenibacillaceae</taxon>
        <taxon>Paenibacillus</taxon>
    </lineage>
</organism>
<dbReference type="Proteomes" id="UP000078454">
    <property type="component" value="Unassembled WGS sequence"/>
</dbReference>
<feature type="transmembrane region" description="Helical" evidence="7">
    <location>
        <begin position="109"/>
        <end position="128"/>
    </location>
</feature>
<comment type="subcellular location">
    <subcellularLocation>
        <location evidence="1 7">Cell membrane</location>
        <topology evidence="1 7">Multi-pass membrane protein</topology>
    </subcellularLocation>
</comment>
<gene>
    <name evidence="9" type="ORF">A8708_13255</name>
</gene>
<dbReference type="OrthoDB" id="9810086at2"/>
<dbReference type="Pfam" id="PF00528">
    <property type="entry name" value="BPD_transp_1"/>
    <property type="match status" value="1"/>
</dbReference>
<dbReference type="CDD" id="cd06261">
    <property type="entry name" value="TM_PBP2"/>
    <property type="match status" value="1"/>
</dbReference>
<dbReference type="InterPro" id="IPR000515">
    <property type="entry name" value="MetI-like"/>
</dbReference>
<dbReference type="AlphaFoldDB" id="A0A197ZZS7"/>
<proteinExistence type="inferred from homology"/>
<evidence type="ECO:0000256" key="1">
    <source>
        <dbReference type="ARBA" id="ARBA00004651"/>
    </source>
</evidence>
<evidence type="ECO:0000256" key="3">
    <source>
        <dbReference type="ARBA" id="ARBA00022475"/>
    </source>
</evidence>
<feature type="transmembrane region" description="Helical" evidence="7">
    <location>
        <begin position="12"/>
        <end position="34"/>
    </location>
</feature>
<keyword evidence="6 7" id="KW-0472">Membrane</keyword>
<dbReference type="SUPFAM" id="SSF161098">
    <property type="entry name" value="MetI-like"/>
    <property type="match status" value="1"/>
</dbReference>
<dbReference type="GO" id="GO:0005886">
    <property type="term" value="C:plasma membrane"/>
    <property type="evidence" value="ECO:0007669"/>
    <property type="project" value="UniProtKB-SubCell"/>
</dbReference>
<comment type="similarity">
    <text evidence="7">Belongs to the binding-protein-dependent transport system permease family.</text>
</comment>
<evidence type="ECO:0000256" key="7">
    <source>
        <dbReference type="RuleBase" id="RU363032"/>
    </source>
</evidence>
<keyword evidence="10" id="KW-1185">Reference proteome</keyword>
<evidence type="ECO:0000259" key="8">
    <source>
        <dbReference type="PROSITE" id="PS50928"/>
    </source>
</evidence>
<feature type="transmembrane region" description="Helical" evidence="7">
    <location>
        <begin position="182"/>
        <end position="204"/>
    </location>
</feature>
<evidence type="ECO:0000256" key="6">
    <source>
        <dbReference type="ARBA" id="ARBA00023136"/>
    </source>
</evidence>
<protein>
    <submittedName>
        <fullName evidence="9">ABC transporter permease</fullName>
    </submittedName>
</protein>
<accession>A0A197ZZS7</accession>
<dbReference type="InterPro" id="IPR035906">
    <property type="entry name" value="MetI-like_sf"/>
</dbReference>
<feature type="transmembrane region" description="Helical" evidence="7">
    <location>
        <begin position="257"/>
        <end position="278"/>
    </location>
</feature>
<evidence type="ECO:0000256" key="4">
    <source>
        <dbReference type="ARBA" id="ARBA00022692"/>
    </source>
</evidence>
<reference evidence="9 10" key="1">
    <citation type="submission" date="2016-05" db="EMBL/GenBank/DDBJ databases">
        <title>Paenibacillus sp. 1ZS3-15 nov., isolated from the rhizosphere soil.</title>
        <authorList>
            <person name="Zhang X.X."/>
            <person name="Zhang J."/>
        </authorList>
    </citation>
    <scope>NUCLEOTIDE SEQUENCE [LARGE SCALE GENOMIC DNA]</scope>
    <source>
        <strain evidence="9 10">1ZS3-15</strain>
    </source>
</reference>
<dbReference type="STRING" id="1850517.A8708_13255"/>
<feature type="transmembrane region" description="Helical" evidence="7">
    <location>
        <begin position="74"/>
        <end position="97"/>
    </location>
</feature>
<evidence type="ECO:0000313" key="9">
    <source>
        <dbReference type="EMBL" id="OAS14357.1"/>
    </source>
</evidence>
<keyword evidence="4 7" id="KW-0812">Transmembrane</keyword>